<dbReference type="PANTHER" id="PTHR21716">
    <property type="entry name" value="TRANSMEMBRANE PROTEIN"/>
    <property type="match status" value="1"/>
</dbReference>
<keyword evidence="5 6" id="KW-0472">Membrane</keyword>
<reference evidence="7 8" key="1">
    <citation type="journal article" date="2016" name="ISME J.">
        <title>Chasing the elusive Euryarchaeota class WSA2: genomes reveal a uniquely fastidious methyl-reducing methanogen.</title>
        <authorList>
            <person name="Nobu M.K."/>
            <person name="Narihiro T."/>
            <person name="Kuroda K."/>
            <person name="Mei R."/>
            <person name="Liu W.T."/>
        </authorList>
    </citation>
    <scope>NUCLEOTIDE SEQUENCE [LARGE SCALE GENOMIC DNA]</scope>
    <source>
        <strain evidence="7">U1lsi0528_Bin055</strain>
    </source>
</reference>
<protein>
    <submittedName>
        <fullName evidence="7">Putative inner membrane protein</fullName>
    </submittedName>
</protein>
<feature type="transmembrane region" description="Helical" evidence="6">
    <location>
        <begin position="289"/>
        <end position="317"/>
    </location>
</feature>
<feature type="transmembrane region" description="Helical" evidence="6">
    <location>
        <begin position="7"/>
        <end position="24"/>
    </location>
</feature>
<dbReference type="AlphaFoldDB" id="A0A150J2T7"/>
<gene>
    <name evidence="7" type="ORF">AMQ22_01309</name>
</gene>
<dbReference type="Pfam" id="PF01594">
    <property type="entry name" value="AI-2E_transport"/>
    <property type="match status" value="1"/>
</dbReference>
<name>A0A150J2T7_9EURY</name>
<dbReference type="STRING" id="1705564.APG08_00330"/>
<evidence type="ECO:0000256" key="4">
    <source>
        <dbReference type="ARBA" id="ARBA00022989"/>
    </source>
</evidence>
<feature type="transmembrane region" description="Helical" evidence="6">
    <location>
        <begin position="59"/>
        <end position="78"/>
    </location>
</feature>
<dbReference type="InterPro" id="IPR002549">
    <property type="entry name" value="AI-2E-like"/>
</dbReference>
<evidence type="ECO:0000256" key="2">
    <source>
        <dbReference type="ARBA" id="ARBA00009773"/>
    </source>
</evidence>
<feature type="transmembrane region" description="Helical" evidence="6">
    <location>
        <begin position="256"/>
        <end position="277"/>
    </location>
</feature>
<comment type="subcellular location">
    <subcellularLocation>
        <location evidence="1">Membrane</location>
        <topology evidence="1">Multi-pass membrane protein</topology>
    </subcellularLocation>
</comment>
<evidence type="ECO:0000256" key="1">
    <source>
        <dbReference type="ARBA" id="ARBA00004141"/>
    </source>
</evidence>
<feature type="transmembrane region" description="Helical" evidence="6">
    <location>
        <begin position="191"/>
        <end position="213"/>
    </location>
</feature>
<evidence type="ECO:0000313" key="8">
    <source>
        <dbReference type="Proteomes" id="UP000075398"/>
    </source>
</evidence>
<keyword evidence="4 6" id="KW-1133">Transmembrane helix</keyword>
<accession>A0A150J2T7</accession>
<organism evidence="7 8">
    <name type="scientific">Candidatus Methanofastidiosum methylothiophilum</name>
    <dbReference type="NCBI Taxonomy" id="1705564"/>
    <lineage>
        <taxon>Archaea</taxon>
        <taxon>Methanobacteriati</taxon>
        <taxon>Methanobacteriota</taxon>
        <taxon>Stenosarchaea group</taxon>
        <taxon>Candidatus Methanofastidiosia</taxon>
        <taxon>Candidatus Methanofastidiosales</taxon>
        <taxon>Candidatus Methanofastidiosaceae</taxon>
        <taxon>Candidatus Methanofastidiosum</taxon>
    </lineage>
</organism>
<comment type="caution">
    <text evidence="7">The sequence shown here is derived from an EMBL/GenBank/DDBJ whole genome shotgun (WGS) entry which is preliminary data.</text>
</comment>
<feature type="transmembrane region" description="Helical" evidence="6">
    <location>
        <begin position="137"/>
        <end position="155"/>
    </location>
</feature>
<dbReference type="Proteomes" id="UP000075398">
    <property type="component" value="Unassembled WGS sequence"/>
</dbReference>
<evidence type="ECO:0000256" key="3">
    <source>
        <dbReference type="ARBA" id="ARBA00022692"/>
    </source>
</evidence>
<dbReference type="GO" id="GO:0016020">
    <property type="term" value="C:membrane"/>
    <property type="evidence" value="ECO:0007669"/>
    <property type="project" value="UniProtKB-SubCell"/>
</dbReference>
<comment type="similarity">
    <text evidence="2">Belongs to the autoinducer-2 exporter (AI-2E) (TC 2.A.86) family.</text>
</comment>
<keyword evidence="3 6" id="KW-0812">Transmembrane</keyword>
<sequence>MDRITITKLLITILILSLGIYLVYPIIPGILGGLIFSYAFHPVYDFIHTKLKRRGLSAALTTLFVSAPFLITLLYGFYKAIEQLTFVTQVLKKETPTTIFDLIGIDVQGSPFYGIISDTFPQIINISDFFASTMGQLPLTLMNVVVLFLSLFYFLNEKDRVENYFERMIPHHYQKDIIEILGPTKKVINGLIYANVMSAMIMAFLATVGFLVIGVPYSFLLGLLTGLAALLPVVGPWTIFLPIGFYYILIGEIVQGLAVLTYGVIALFILYNFYIFPKLGGNKAQLHPFIVLIGFLGGAYTFGALGILYGPIILGLLKGLTEGLFKESTMKRKFFKL</sequence>
<evidence type="ECO:0000256" key="6">
    <source>
        <dbReference type="SAM" id="Phobius"/>
    </source>
</evidence>
<dbReference type="PANTHER" id="PTHR21716:SF4">
    <property type="entry name" value="TRANSMEMBRANE PROTEIN 245"/>
    <property type="match status" value="1"/>
</dbReference>
<dbReference type="EMBL" id="LNGC01000059">
    <property type="protein sequence ID" value="KYC51519.1"/>
    <property type="molecule type" value="Genomic_DNA"/>
</dbReference>
<evidence type="ECO:0000313" key="7">
    <source>
        <dbReference type="EMBL" id="KYC51519.1"/>
    </source>
</evidence>
<evidence type="ECO:0000256" key="5">
    <source>
        <dbReference type="ARBA" id="ARBA00023136"/>
    </source>
</evidence>
<feature type="transmembrane region" description="Helical" evidence="6">
    <location>
        <begin position="219"/>
        <end position="249"/>
    </location>
</feature>
<proteinExistence type="inferred from homology"/>